<dbReference type="GO" id="GO:0051723">
    <property type="term" value="F:protein methylesterase activity"/>
    <property type="evidence" value="ECO:0007669"/>
    <property type="project" value="UniProtKB-EC"/>
</dbReference>
<evidence type="ECO:0000313" key="10">
    <source>
        <dbReference type="EMBL" id="KAG5643286.1"/>
    </source>
</evidence>
<dbReference type="SUPFAM" id="SSF53474">
    <property type="entry name" value="alpha/beta-Hydrolases"/>
    <property type="match status" value="1"/>
</dbReference>
<comment type="catalytic activity">
    <reaction evidence="6">
        <text>[phosphatase 2A protein]-C-terminal L-leucine methyl ester + H2O = [phosphatase 2A protein]-C-terminal L-leucine + methanol + H(+)</text>
        <dbReference type="Rhea" id="RHEA:48548"/>
        <dbReference type="Rhea" id="RHEA-COMP:12134"/>
        <dbReference type="Rhea" id="RHEA-COMP:12135"/>
        <dbReference type="ChEBI" id="CHEBI:15377"/>
        <dbReference type="ChEBI" id="CHEBI:15378"/>
        <dbReference type="ChEBI" id="CHEBI:17790"/>
        <dbReference type="ChEBI" id="CHEBI:90516"/>
        <dbReference type="ChEBI" id="CHEBI:90517"/>
        <dbReference type="EC" id="3.1.1.89"/>
    </reaction>
</comment>
<dbReference type="PANTHER" id="PTHR14189:SF0">
    <property type="entry name" value="PROTEIN PHOSPHATASE METHYLESTERASE 1"/>
    <property type="match status" value="1"/>
</dbReference>
<feature type="active site" evidence="7">
    <location>
        <position position="243"/>
    </location>
</feature>
<feature type="active site" evidence="7">
    <location>
        <position position="88"/>
    </location>
</feature>
<evidence type="ECO:0000256" key="7">
    <source>
        <dbReference type="PIRSR" id="PIRSR022950-1"/>
    </source>
</evidence>
<evidence type="ECO:0000256" key="2">
    <source>
        <dbReference type="ARBA" id="ARBA00013111"/>
    </source>
</evidence>
<evidence type="ECO:0000313" key="11">
    <source>
        <dbReference type="Proteomes" id="UP000775547"/>
    </source>
</evidence>
<dbReference type="OrthoDB" id="194865at2759"/>
<evidence type="ECO:0000256" key="5">
    <source>
        <dbReference type="ARBA" id="ARBA00022801"/>
    </source>
</evidence>
<feature type="region of interest" description="Disordered" evidence="8">
    <location>
        <begin position="15"/>
        <end position="54"/>
    </location>
</feature>
<reference evidence="10" key="1">
    <citation type="submission" date="2020-07" db="EMBL/GenBank/DDBJ databases">
        <authorList>
            <person name="Nieuwenhuis M."/>
            <person name="Van De Peppel L.J.J."/>
        </authorList>
    </citation>
    <scope>NUCLEOTIDE SEQUENCE</scope>
    <source>
        <strain evidence="10">AP01</strain>
        <tissue evidence="10">Mycelium</tissue>
    </source>
</reference>
<dbReference type="EC" id="3.1.1.89" evidence="2"/>
<dbReference type="EMBL" id="JABCKV010000123">
    <property type="protein sequence ID" value="KAG5643286.1"/>
    <property type="molecule type" value="Genomic_DNA"/>
</dbReference>
<dbReference type="Pfam" id="PF12697">
    <property type="entry name" value="Abhydrolase_6"/>
    <property type="match status" value="1"/>
</dbReference>
<protein>
    <recommendedName>
        <fullName evidence="3">Protein phosphatase methylesterase 1</fullName>
        <ecNumber evidence="2">3.1.1.89</ecNumber>
    </recommendedName>
</protein>
<evidence type="ECO:0000256" key="8">
    <source>
        <dbReference type="SAM" id="MobiDB-lite"/>
    </source>
</evidence>
<comment type="caution">
    <text evidence="10">The sequence shown here is derived from an EMBL/GenBank/DDBJ whole genome shotgun (WGS) entry which is preliminary data.</text>
</comment>
<feature type="domain" description="AB hydrolase-1" evidence="9">
    <location>
        <begin position="39"/>
        <end position="255"/>
    </location>
</feature>
<gene>
    <name evidence="10" type="ORF">DXG03_001253</name>
</gene>
<dbReference type="InterPro" id="IPR000073">
    <property type="entry name" value="AB_hydrolase_1"/>
</dbReference>
<evidence type="ECO:0000256" key="4">
    <source>
        <dbReference type="ARBA" id="ARBA00022487"/>
    </source>
</evidence>
<dbReference type="PIRSF" id="PIRSF022950">
    <property type="entry name" value="PPase_methylesterase_euk"/>
    <property type="match status" value="1"/>
</dbReference>
<evidence type="ECO:0000256" key="3">
    <source>
        <dbReference type="ARBA" id="ARBA00020672"/>
    </source>
</evidence>
<sequence length="277" mass="30516">MSDLYRSALSARISKLRNLPPSQDDEEEGEEAADSIGSLPGNGKTQPTSGNSDEDLSIEILTDDFTEVIKTLFPDPATAPTLLLIGHSMGGSVVVRSCPKLLEGKYRITGVAVLDVVEGSAIEALPHMHTLLNARPDEFNSIEEAVEWHVSTNTIRNPHSARVSIPGIVVPNPKKVFPYTWRTPLRSTAPYWLSWFKGLSSTFLQARTARLLVLAGTDRLDNELMIGQMQGKFQVAVIPGVGHMLQEDDPTRFAEIMVEFWRRNERVVVGIKKVGDA</sequence>
<dbReference type="AlphaFoldDB" id="A0A9P7K9D2"/>
<accession>A0A9P7K9D2</accession>
<dbReference type="InterPro" id="IPR029058">
    <property type="entry name" value="AB_hydrolase_fold"/>
</dbReference>
<keyword evidence="11" id="KW-1185">Reference proteome</keyword>
<evidence type="ECO:0000256" key="1">
    <source>
        <dbReference type="ARBA" id="ARBA00008645"/>
    </source>
</evidence>
<name>A0A9P7K9D2_9AGAR</name>
<dbReference type="Gene3D" id="3.40.50.1820">
    <property type="entry name" value="alpha/beta hydrolase"/>
    <property type="match status" value="1"/>
</dbReference>
<reference evidence="10" key="2">
    <citation type="submission" date="2021-10" db="EMBL/GenBank/DDBJ databases">
        <title>Phylogenomics reveals ancestral predisposition of the termite-cultivated fungus Termitomyces towards a domesticated lifestyle.</title>
        <authorList>
            <person name="Auxier B."/>
            <person name="Grum-Grzhimaylo A."/>
            <person name="Cardenas M.E."/>
            <person name="Lodge J.D."/>
            <person name="Laessoe T."/>
            <person name="Pedersen O."/>
            <person name="Smith M.E."/>
            <person name="Kuyper T.W."/>
            <person name="Franco-Molano E.A."/>
            <person name="Baroni T.J."/>
            <person name="Aanen D.K."/>
        </authorList>
    </citation>
    <scope>NUCLEOTIDE SEQUENCE</scope>
    <source>
        <strain evidence="10">AP01</strain>
        <tissue evidence="10">Mycelium</tissue>
    </source>
</reference>
<dbReference type="Proteomes" id="UP000775547">
    <property type="component" value="Unassembled WGS sequence"/>
</dbReference>
<dbReference type="PANTHER" id="PTHR14189">
    <property type="entry name" value="PROTEIN PHOSPHATASE METHYLESTERASE-1 RELATED"/>
    <property type="match status" value="1"/>
</dbReference>
<feature type="compositionally biased region" description="Acidic residues" evidence="8">
    <location>
        <begin position="23"/>
        <end position="33"/>
    </location>
</feature>
<proteinExistence type="inferred from homology"/>
<comment type="similarity">
    <text evidence="1">Belongs to the AB hydrolase superfamily.</text>
</comment>
<evidence type="ECO:0000256" key="6">
    <source>
        <dbReference type="ARBA" id="ARBA00049203"/>
    </source>
</evidence>
<keyword evidence="4" id="KW-0719">Serine esterase</keyword>
<dbReference type="InterPro" id="IPR016812">
    <property type="entry name" value="PPase_methylesterase_euk"/>
</dbReference>
<feature type="active site" evidence="7">
    <location>
        <position position="115"/>
    </location>
</feature>
<organism evidence="10 11">
    <name type="scientific">Asterophora parasitica</name>
    <dbReference type="NCBI Taxonomy" id="117018"/>
    <lineage>
        <taxon>Eukaryota</taxon>
        <taxon>Fungi</taxon>
        <taxon>Dikarya</taxon>
        <taxon>Basidiomycota</taxon>
        <taxon>Agaricomycotina</taxon>
        <taxon>Agaricomycetes</taxon>
        <taxon>Agaricomycetidae</taxon>
        <taxon>Agaricales</taxon>
        <taxon>Tricholomatineae</taxon>
        <taxon>Lyophyllaceae</taxon>
        <taxon>Asterophora</taxon>
    </lineage>
</organism>
<evidence type="ECO:0000259" key="9">
    <source>
        <dbReference type="Pfam" id="PF12697"/>
    </source>
</evidence>
<keyword evidence="5" id="KW-0378">Hydrolase</keyword>